<keyword evidence="1" id="KW-0812">Transmembrane</keyword>
<dbReference type="AlphaFoldDB" id="A0A7C8YH69"/>
<sequence>MVNSLHMPIVIVSSFTIGATIIAAIWVILVWVIQIRKDTVLIPKRAIFIIETVRLDFHFSRQFTKRFINRHISISLVLRRIKHIIFSFRGTWSRQRIPRLFHFLIHGMDTILAFPVLFSFTPIFYSRFSGIFHKTCGLGTF</sequence>
<protein>
    <submittedName>
        <fullName evidence="2">Uncharacterized protein</fullName>
    </submittedName>
</protein>
<reference evidence="2" key="1">
    <citation type="journal article" date="2013" name="J. Plant Res.">
        <title>Effect of fungi and light on seed germination of three Opuntia species from semiarid lands of central Mexico.</title>
        <authorList>
            <person name="Delgado-Sanchez P."/>
            <person name="Jimenez-Bremont J.F."/>
            <person name="Guerrero-Gonzalez Mde L."/>
            <person name="Flores J."/>
        </authorList>
    </citation>
    <scope>NUCLEOTIDE SEQUENCE</scope>
    <source>
        <tissue evidence="2">Cladode</tissue>
    </source>
</reference>
<feature type="transmembrane region" description="Helical" evidence="1">
    <location>
        <begin position="6"/>
        <end position="33"/>
    </location>
</feature>
<accession>A0A7C8YH69</accession>
<feature type="transmembrane region" description="Helical" evidence="1">
    <location>
        <begin position="103"/>
        <end position="125"/>
    </location>
</feature>
<evidence type="ECO:0000256" key="1">
    <source>
        <dbReference type="SAM" id="Phobius"/>
    </source>
</evidence>
<evidence type="ECO:0000313" key="2">
    <source>
        <dbReference type="EMBL" id="MBA4618374.1"/>
    </source>
</evidence>
<keyword evidence="1" id="KW-0472">Membrane</keyword>
<reference evidence="2" key="2">
    <citation type="submission" date="2020-07" db="EMBL/GenBank/DDBJ databases">
        <authorList>
            <person name="Vera ALvarez R."/>
            <person name="Arias-Moreno D.M."/>
            <person name="Jimenez-Jacinto V."/>
            <person name="Jimenez-Bremont J.F."/>
            <person name="Swaminathan K."/>
            <person name="Moose S.P."/>
            <person name="Guerrero-Gonzalez M.L."/>
            <person name="Marino-Ramirez L."/>
            <person name="Landsman D."/>
            <person name="Rodriguez-Kessler M."/>
            <person name="Delgado-Sanchez P."/>
        </authorList>
    </citation>
    <scope>NUCLEOTIDE SEQUENCE</scope>
    <source>
        <tissue evidence="2">Cladode</tissue>
    </source>
</reference>
<dbReference type="EMBL" id="GISG01020594">
    <property type="protein sequence ID" value="MBA4618374.1"/>
    <property type="molecule type" value="Transcribed_RNA"/>
</dbReference>
<keyword evidence="1" id="KW-1133">Transmembrane helix</keyword>
<organism evidence="2">
    <name type="scientific">Opuntia streptacantha</name>
    <name type="common">Prickly pear cactus</name>
    <name type="synonym">Opuntia cardona</name>
    <dbReference type="NCBI Taxonomy" id="393608"/>
    <lineage>
        <taxon>Eukaryota</taxon>
        <taxon>Viridiplantae</taxon>
        <taxon>Streptophyta</taxon>
        <taxon>Embryophyta</taxon>
        <taxon>Tracheophyta</taxon>
        <taxon>Spermatophyta</taxon>
        <taxon>Magnoliopsida</taxon>
        <taxon>eudicotyledons</taxon>
        <taxon>Gunneridae</taxon>
        <taxon>Pentapetalae</taxon>
        <taxon>Caryophyllales</taxon>
        <taxon>Cactineae</taxon>
        <taxon>Cactaceae</taxon>
        <taxon>Opuntioideae</taxon>
        <taxon>Opuntia</taxon>
    </lineage>
</organism>
<proteinExistence type="predicted"/>
<name>A0A7C8YH69_OPUST</name>